<sequence>MKLILLYLAVVLCTVCKATSVRGRAGLGTYSRFGLGVLLSGKKTLSAKNSGGNKDDSVSAGGKENSNDALRLGLDGAASVNTNLDASATHRVGGSGSSTTPQKDERSPFDLIKAILRLQGATSGSSKLSVHSTNDPSAEPGDDPTAQGPQATASSTPKQNVDINLSSAGSATSNDGAPTPREQSSADSLLEESQNLGNESPTEASGSADKPTAHSGKENSNDALRLGLDGAASVNTNLDASATHRVGGSGSSTTPQKDERSPFDLIKAILRLQGSGKGGSSAETGSSRGRGRGSGATSGSSKLSVHSTNDPSAEPGDDPTAQGPQATASSTPKQNVDINLSSAGSATSNDGASPAREQSSADPLMEESQNLGNESPTETSGSEDSSNEENLKKVLKAFADRIPQSSTGSSDSADRPNAYSGNSFSGELERIFDSNPTKASVSGKENSNDALRLGLDGAASVNTNLDASATHHVGRSGSSTTPQKDERSLFDLIKAILRLQGSGKGGSSAETGSSRGRGRGSGNGLMLQDQPAPASGRNDKTVDTSGLSTESAISNEENLSGSGDSNKVSGPSSSAVVSTDSGDDGNLEDKQVPRFNGDERDGENNSDFFGAGSLDTGNTSDSGSHNLSSGSGSSVRSNVSIGAGPSDQNESADLGGSGRVTCAGKTVSGASSVA</sequence>
<proteinExistence type="predicted"/>
<dbReference type="AGR" id="RGD:1302995"/>
<evidence type="ECO:0000313" key="4">
    <source>
        <dbReference type="Proteomes" id="UP000002494"/>
    </source>
</evidence>
<organism evidence="3 4">
    <name type="scientific">Rattus norvegicus</name>
    <name type="common">Rat</name>
    <dbReference type="NCBI Taxonomy" id="10116"/>
    <lineage>
        <taxon>Eukaryota</taxon>
        <taxon>Metazoa</taxon>
        <taxon>Chordata</taxon>
        <taxon>Craniata</taxon>
        <taxon>Vertebrata</taxon>
        <taxon>Euteleostomi</taxon>
        <taxon>Mammalia</taxon>
        <taxon>Eutheria</taxon>
        <taxon>Euarchontoglires</taxon>
        <taxon>Glires</taxon>
        <taxon>Rodentia</taxon>
        <taxon>Myomorpha</taxon>
        <taxon>Muroidea</taxon>
        <taxon>Muridae</taxon>
        <taxon>Murinae</taxon>
        <taxon>Rattus</taxon>
    </lineage>
</organism>
<dbReference type="GeneID" id="446171"/>
<dbReference type="GO" id="GO:0005576">
    <property type="term" value="C:extracellular region"/>
    <property type="evidence" value="ECO:0000304"/>
    <property type="project" value="RGD"/>
</dbReference>
<reference evidence="3" key="3">
    <citation type="submission" date="2025-09" db="UniProtKB">
        <authorList>
            <consortium name="Ensembl"/>
        </authorList>
    </citation>
    <scope>IDENTIFICATION</scope>
    <source>
        <strain evidence="3">Brown Norway</strain>
    </source>
</reference>
<feature type="compositionally biased region" description="Basic and acidic residues" evidence="1">
    <location>
        <begin position="211"/>
        <end position="220"/>
    </location>
</feature>
<keyword evidence="2" id="KW-0732">Signal</keyword>
<dbReference type="PaxDb" id="10116-ENSRNOP00000050729"/>
<feature type="compositionally biased region" description="Polar residues" evidence="1">
    <location>
        <begin position="434"/>
        <end position="449"/>
    </location>
</feature>
<keyword evidence="4" id="KW-1185">Reference proteome</keyword>
<dbReference type="InParanoid" id="E9PTP9"/>
<evidence type="ECO:0000256" key="1">
    <source>
        <dbReference type="SAM" id="MobiDB-lite"/>
    </source>
</evidence>
<dbReference type="PhylomeDB" id="E9PTP9"/>
<dbReference type="RGD" id="15008821">
    <property type="gene designation" value="AC096792.1"/>
</dbReference>
<dbReference type="Ensembl" id="ENSRNOT00000042254.7">
    <property type="protein sequence ID" value="ENSRNOP00000050729.5"/>
    <property type="gene ID" value="ENSRNOG00000054624.3"/>
</dbReference>
<dbReference type="HOGENOM" id="CLU_407649_0_0_1"/>
<dbReference type="STRING" id="10116.ENSRNOP00000050729"/>
<gene>
    <name evidence="5" type="primary">Smgc</name>
    <name evidence="3" type="synonym">AC096792.1</name>
</gene>
<feature type="compositionally biased region" description="Low complexity" evidence="1">
    <location>
        <begin position="620"/>
        <end position="642"/>
    </location>
</feature>
<evidence type="ECO:0000313" key="5">
    <source>
        <dbReference type="RGD" id="1302995"/>
    </source>
</evidence>
<feature type="signal peptide" evidence="2">
    <location>
        <begin position="1"/>
        <end position="18"/>
    </location>
</feature>
<dbReference type="RefSeq" id="NP_001004449.2">
    <property type="nucleotide sequence ID" value="NM_001004449.2"/>
</dbReference>
<feature type="region of interest" description="Disordered" evidence="1">
    <location>
        <begin position="86"/>
        <end position="107"/>
    </location>
</feature>
<dbReference type="KEGG" id="rno:446171"/>
<evidence type="ECO:0000256" key="2">
    <source>
        <dbReference type="SAM" id="SignalP"/>
    </source>
</evidence>
<dbReference type="GeneTree" id="ENSGT00940000164528"/>
<feature type="compositionally biased region" description="Polar residues" evidence="1">
    <location>
        <begin position="302"/>
        <end position="311"/>
    </location>
</feature>
<feature type="compositionally biased region" description="Polar residues" evidence="1">
    <location>
        <begin position="543"/>
        <end position="580"/>
    </location>
</feature>
<dbReference type="Proteomes" id="UP000002494">
    <property type="component" value="Chromosome 7"/>
</dbReference>
<accession>E9PTP9</accession>
<feature type="region of interest" description="Disordered" evidence="1">
    <location>
        <begin position="466"/>
        <end position="674"/>
    </location>
</feature>
<feature type="compositionally biased region" description="Basic and acidic residues" evidence="1">
    <location>
        <begin position="587"/>
        <end position="603"/>
    </location>
</feature>
<name>E9PTP9_RAT</name>
<dbReference type="AlphaFoldDB" id="E9PTP9"/>
<dbReference type="RGD" id="1302995">
    <property type="gene designation" value="Smgc"/>
</dbReference>
<dbReference type="GlyGen" id="E9PTP9">
    <property type="glycosylation" value="1 site"/>
</dbReference>
<feature type="chain" id="PRO_5003242965" evidence="2">
    <location>
        <begin position="19"/>
        <end position="674"/>
    </location>
</feature>
<reference evidence="3" key="2">
    <citation type="submission" date="2025-08" db="UniProtKB">
        <authorList>
            <consortium name="Ensembl"/>
        </authorList>
    </citation>
    <scope>IDENTIFICATION</scope>
    <source>
        <strain evidence="3">Brown Norway</strain>
    </source>
</reference>
<feature type="compositionally biased region" description="Polar residues" evidence="1">
    <location>
        <begin position="322"/>
        <end position="384"/>
    </location>
</feature>
<feature type="compositionally biased region" description="Polar residues" evidence="1">
    <location>
        <begin position="122"/>
        <end position="136"/>
    </location>
</feature>
<dbReference type="CTD" id="223809"/>
<evidence type="ECO:0000313" key="3">
    <source>
        <dbReference type="Ensembl" id="ENSRNOP00000050729.5"/>
    </source>
</evidence>
<feature type="compositionally biased region" description="Polar residues" evidence="1">
    <location>
        <begin position="147"/>
        <end position="205"/>
    </location>
</feature>
<reference evidence="3" key="1">
    <citation type="submission" date="2024-01" db="EMBL/GenBank/DDBJ databases">
        <title>GRCr8: a new rat reference genome assembly contstructed from accurate long reads and long range scaffolding.</title>
        <authorList>
            <person name="Doris P.A."/>
            <person name="Kalbfleisch T."/>
            <person name="Li K."/>
            <person name="Howe K."/>
            <person name="Wood J."/>
        </authorList>
    </citation>
    <scope>NUCLEOTIDE SEQUENCE [LARGE SCALE GENOMIC DNA]</scope>
    <source>
        <strain evidence="3">Brown Norway</strain>
    </source>
</reference>
<feature type="region of interest" description="Disordered" evidence="1">
    <location>
        <begin position="122"/>
        <end position="449"/>
    </location>
</feature>
<feature type="region of interest" description="Disordered" evidence="1">
    <location>
        <begin position="46"/>
        <end position="69"/>
    </location>
</feature>
<protein>
    <submittedName>
        <fullName evidence="3">Mucin 19, oligomeric</fullName>
    </submittedName>
</protein>